<reference evidence="1" key="2">
    <citation type="journal article" date="2015" name="Fish Shellfish Immunol.">
        <title>Early steps in the European eel (Anguilla anguilla)-Vibrio vulnificus interaction in the gills: Role of the RtxA13 toxin.</title>
        <authorList>
            <person name="Callol A."/>
            <person name="Pajuelo D."/>
            <person name="Ebbesson L."/>
            <person name="Teles M."/>
            <person name="MacKenzie S."/>
            <person name="Amaro C."/>
        </authorList>
    </citation>
    <scope>NUCLEOTIDE SEQUENCE</scope>
</reference>
<protein>
    <submittedName>
        <fullName evidence="1">Uncharacterized protein</fullName>
    </submittedName>
</protein>
<dbReference type="AlphaFoldDB" id="A0A0E9SI55"/>
<reference evidence="1" key="1">
    <citation type="submission" date="2014-11" db="EMBL/GenBank/DDBJ databases">
        <authorList>
            <person name="Amaro Gonzalez C."/>
        </authorList>
    </citation>
    <scope>NUCLEOTIDE SEQUENCE</scope>
</reference>
<evidence type="ECO:0000313" key="1">
    <source>
        <dbReference type="EMBL" id="JAH41054.1"/>
    </source>
</evidence>
<accession>A0A0E9SI55</accession>
<proteinExistence type="predicted"/>
<sequence>MSVAVYETDRVAQTSDAGSRVLWKAQEAGRDAISAAGWIHLSFLKCIV</sequence>
<organism evidence="1">
    <name type="scientific">Anguilla anguilla</name>
    <name type="common">European freshwater eel</name>
    <name type="synonym">Muraena anguilla</name>
    <dbReference type="NCBI Taxonomy" id="7936"/>
    <lineage>
        <taxon>Eukaryota</taxon>
        <taxon>Metazoa</taxon>
        <taxon>Chordata</taxon>
        <taxon>Craniata</taxon>
        <taxon>Vertebrata</taxon>
        <taxon>Euteleostomi</taxon>
        <taxon>Actinopterygii</taxon>
        <taxon>Neopterygii</taxon>
        <taxon>Teleostei</taxon>
        <taxon>Anguilliformes</taxon>
        <taxon>Anguillidae</taxon>
        <taxon>Anguilla</taxon>
    </lineage>
</organism>
<name>A0A0E9SI55_ANGAN</name>
<dbReference type="EMBL" id="GBXM01067523">
    <property type="protein sequence ID" value="JAH41054.1"/>
    <property type="molecule type" value="Transcribed_RNA"/>
</dbReference>